<comment type="subcellular location">
    <subcellularLocation>
        <location evidence="1">Cell envelope</location>
    </subcellularLocation>
</comment>
<keyword evidence="5" id="KW-1133">Transmembrane helix</keyword>
<comment type="similarity">
    <text evidence="2">Belongs to the membrane fusion protein (MFP) (TC 8.A.1) family.</text>
</comment>
<dbReference type="InterPro" id="IPR006143">
    <property type="entry name" value="RND_pump_MFP"/>
</dbReference>
<dbReference type="InterPro" id="IPR058792">
    <property type="entry name" value="Beta-barrel_RND_2"/>
</dbReference>
<sequence length="374" mass="41832">MATKNIFRISITIILVLVLAGIIFYPKVKPMFSSGQEEGPQPGMRGRGAGQPLYTSGYILVPTKMNEMVNSTGSLLPDEEVDLAFETSGKVVGIFFEEGRKVKKGELLAKINDKPLQAQLLKLQAQKKLVEEREYRQRQLLDRDAISRESYDQVATELQSIEADMMLIEARIAETEMRAPFDGIVGLRMISEGAYATTQTKIIRLVKTRPLKIEFSIPERYSGEVTPGFPITFVIDGFPEPFEANVYAIAPKVDVNTRTISVRAIYPNTNEELKPGRFASIRARLSEIENAVSIPTEALIAEMSGEKVFIYNNGKAKEVKVETGLRTESHIQIREGLNFGDTLLTTAILQLREDLPIQLDTLVTNQHLVNEEIQ</sequence>
<dbReference type="Gene3D" id="2.40.50.100">
    <property type="match status" value="1"/>
</dbReference>
<dbReference type="SUPFAM" id="SSF111369">
    <property type="entry name" value="HlyD-like secretion proteins"/>
    <property type="match status" value="1"/>
</dbReference>
<proteinExistence type="inferred from homology"/>
<dbReference type="GO" id="GO:0015562">
    <property type="term" value="F:efflux transmembrane transporter activity"/>
    <property type="evidence" value="ECO:0007669"/>
    <property type="project" value="TreeGrafter"/>
</dbReference>
<dbReference type="STRING" id="1168035.SAMN05444280_13627"/>
<evidence type="ECO:0000256" key="3">
    <source>
        <dbReference type="ARBA" id="ARBA00022448"/>
    </source>
</evidence>
<evidence type="ECO:0000259" key="7">
    <source>
        <dbReference type="Pfam" id="PF25917"/>
    </source>
</evidence>
<dbReference type="GO" id="GO:0030313">
    <property type="term" value="C:cell envelope"/>
    <property type="evidence" value="ECO:0007669"/>
    <property type="project" value="UniProtKB-SubCell"/>
</dbReference>
<dbReference type="EMBL" id="FQZE01000036">
    <property type="protein sequence ID" value="SHJ87416.1"/>
    <property type="molecule type" value="Genomic_DNA"/>
</dbReference>
<evidence type="ECO:0000259" key="9">
    <source>
        <dbReference type="Pfam" id="PF25967"/>
    </source>
</evidence>
<dbReference type="GO" id="GO:0019898">
    <property type="term" value="C:extrinsic component of membrane"/>
    <property type="evidence" value="ECO:0007669"/>
    <property type="project" value="InterPro"/>
</dbReference>
<evidence type="ECO:0000256" key="4">
    <source>
        <dbReference type="ARBA" id="ARBA00023054"/>
    </source>
</evidence>
<gene>
    <name evidence="10" type="ORF">SAMN05444280_13627</name>
</gene>
<keyword evidence="4" id="KW-0175">Coiled coil</keyword>
<feature type="domain" description="Multidrug resistance protein MdtA-like barrel-sandwich hybrid" evidence="7">
    <location>
        <begin position="81"/>
        <end position="201"/>
    </location>
</feature>
<keyword evidence="3" id="KW-0813">Transport</keyword>
<dbReference type="Pfam" id="PF25954">
    <property type="entry name" value="Beta-barrel_RND_2"/>
    <property type="match status" value="1"/>
</dbReference>
<dbReference type="AlphaFoldDB" id="A0A1M6MVH4"/>
<evidence type="ECO:0000259" key="6">
    <source>
        <dbReference type="Pfam" id="PF25876"/>
    </source>
</evidence>
<dbReference type="InterPro" id="IPR058627">
    <property type="entry name" value="MdtA-like_C"/>
</dbReference>
<dbReference type="PANTHER" id="PTHR30469">
    <property type="entry name" value="MULTIDRUG RESISTANCE PROTEIN MDTA"/>
    <property type="match status" value="1"/>
</dbReference>
<dbReference type="InterPro" id="IPR058625">
    <property type="entry name" value="MdtA-like_BSH"/>
</dbReference>
<dbReference type="NCBIfam" id="TIGR01730">
    <property type="entry name" value="RND_mfp"/>
    <property type="match status" value="1"/>
</dbReference>
<dbReference type="PANTHER" id="PTHR30469:SF36">
    <property type="entry name" value="BLL3903 PROTEIN"/>
    <property type="match status" value="1"/>
</dbReference>
<organism evidence="10 11">
    <name type="scientific">Tangfeifania diversioriginum</name>
    <dbReference type="NCBI Taxonomy" id="1168035"/>
    <lineage>
        <taxon>Bacteria</taxon>
        <taxon>Pseudomonadati</taxon>
        <taxon>Bacteroidota</taxon>
        <taxon>Bacteroidia</taxon>
        <taxon>Marinilabiliales</taxon>
        <taxon>Prolixibacteraceae</taxon>
        <taxon>Tangfeifania</taxon>
    </lineage>
</organism>
<evidence type="ECO:0000256" key="2">
    <source>
        <dbReference type="ARBA" id="ARBA00009477"/>
    </source>
</evidence>
<keyword evidence="11" id="KW-1185">Reference proteome</keyword>
<dbReference type="Pfam" id="PF25917">
    <property type="entry name" value="BSH_RND"/>
    <property type="match status" value="1"/>
</dbReference>
<name>A0A1M6MVH4_9BACT</name>
<evidence type="ECO:0000259" key="8">
    <source>
        <dbReference type="Pfam" id="PF25954"/>
    </source>
</evidence>
<keyword evidence="5" id="KW-0472">Membrane</keyword>
<dbReference type="GO" id="GO:1990961">
    <property type="term" value="P:xenobiotic detoxification by transmembrane export across the plasma membrane"/>
    <property type="evidence" value="ECO:0007669"/>
    <property type="project" value="InterPro"/>
</dbReference>
<feature type="domain" description="Multidrug resistance protein MdtA-like C-terminal permuted SH3" evidence="9">
    <location>
        <begin position="290"/>
        <end position="345"/>
    </location>
</feature>
<feature type="domain" description="Multidrug resistance protein MdtA-like alpha-helical hairpin" evidence="6">
    <location>
        <begin position="116"/>
        <end position="171"/>
    </location>
</feature>
<feature type="transmembrane region" description="Helical" evidence="5">
    <location>
        <begin position="6"/>
        <end position="25"/>
    </location>
</feature>
<feature type="domain" description="CusB-like beta-barrel" evidence="8">
    <location>
        <begin position="213"/>
        <end position="283"/>
    </location>
</feature>
<accession>A0A1M6MVH4</accession>
<dbReference type="Gene3D" id="2.40.30.170">
    <property type="match status" value="1"/>
</dbReference>
<evidence type="ECO:0000256" key="1">
    <source>
        <dbReference type="ARBA" id="ARBA00004196"/>
    </source>
</evidence>
<dbReference type="RefSeq" id="WP_073172888.1">
    <property type="nucleotide sequence ID" value="NZ_FQZE01000036.1"/>
</dbReference>
<dbReference type="Gene3D" id="2.40.420.20">
    <property type="match status" value="1"/>
</dbReference>
<dbReference type="GO" id="GO:1990281">
    <property type="term" value="C:efflux pump complex"/>
    <property type="evidence" value="ECO:0007669"/>
    <property type="project" value="TreeGrafter"/>
</dbReference>
<keyword evidence="5" id="KW-0812">Transmembrane</keyword>
<evidence type="ECO:0000313" key="11">
    <source>
        <dbReference type="Proteomes" id="UP000184050"/>
    </source>
</evidence>
<dbReference type="Gene3D" id="6.10.140.1990">
    <property type="match status" value="1"/>
</dbReference>
<dbReference type="InterPro" id="IPR058624">
    <property type="entry name" value="MdtA-like_HH"/>
</dbReference>
<protein>
    <submittedName>
        <fullName evidence="10">Membrane fusion protein, multidrug efflux system</fullName>
    </submittedName>
</protein>
<dbReference type="Proteomes" id="UP000184050">
    <property type="component" value="Unassembled WGS sequence"/>
</dbReference>
<dbReference type="Pfam" id="PF25967">
    <property type="entry name" value="RND-MFP_C"/>
    <property type="match status" value="1"/>
</dbReference>
<dbReference type="GO" id="GO:1990195">
    <property type="term" value="C:macrolide transmembrane transporter complex"/>
    <property type="evidence" value="ECO:0007669"/>
    <property type="project" value="InterPro"/>
</dbReference>
<dbReference type="InterPro" id="IPR030190">
    <property type="entry name" value="MacA_alpha-hairpin_sf"/>
</dbReference>
<evidence type="ECO:0000256" key="5">
    <source>
        <dbReference type="SAM" id="Phobius"/>
    </source>
</evidence>
<dbReference type="Pfam" id="PF25876">
    <property type="entry name" value="HH_MFP_RND"/>
    <property type="match status" value="1"/>
</dbReference>
<reference evidence="10 11" key="1">
    <citation type="submission" date="2016-11" db="EMBL/GenBank/DDBJ databases">
        <authorList>
            <person name="Jaros S."/>
            <person name="Januszkiewicz K."/>
            <person name="Wedrychowicz H."/>
        </authorList>
    </citation>
    <scope>NUCLEOTIDE SEQUENCE [LARGE SCALE GENOMIC DNA]</scope>
    <source>
        <strain evidence="10 11">DSM 27063</strain>
    </source>
</reference>
<evidence type="ECO:0000313" key="10">
    <source>
        <dbReference type="EMBL" id="SHJ87416.1"/>
    </source>
</evidence>